<evidence type="ECO:0000259" key="6">
    <source>
        <dbReference type="SMART" id="SM00862"/>
    </source>
</evidence>
<evidence type="ECO:0000256" key="4">
    <source>
        <dbReference type="ARBA" id="ARBA00023163"/>
    </source>
</evidence>
<feature type="region of interest" description="Disordered" evidence="5">
    <location>
        <begin position="266"/>
        <end position="291"/>
    </location>
</feature>
<dbReference type="InterPro" id="IPR051677">
    <property type="entry name" value="AfsR-DnrI-RedD_regulator"/>
</dbReference>
<name>A0A841BEU2_9PSEU</name>
<reference evidence="8 9" key="1">
    <citation type="submission" date="2020-08" db="EMBL/GenBank/DDBJ databases">
        <title>Sequencing the genomes of 1000 actinobacteria strains.</title>
        <authorList>
            <person name="Klenk H.-P."/>
        </authorList>
    </citation>
    <scope>NUCLEOTIDE SEQUENCE [LARGE SCALE GENOMIC DNA]</scope>
    <source>
        <strain evidence="8 9">DSM 45272</strain>
    </source>
</reference>
<comment type="caution">
    <text evidence="8">The sequence shown here is derived from an EMBL/GenBank/DDBJ whole genome shotgun (WGS) entry which is preliminary data.</text>
</comment>
<dbReference type="InterPro" id="IPR016032">
    <property type="entry name" value="Sig_transdc_resp-reg_C-effctor"/>
</dbReference>
<proteinExistence type="inferred from homology"/>
<dbReference type="SUPFAM" id="SSF48452">
    <property type="entry name" value="TPR-like"/>
    <property type="match status" value="1"/>
</dbReference>
<dbReference type="FunFam" id="1.25.40.10:FF:000222">
    <property type="entry name" value="SARP family transcriptional regulator"/>
    <property type="match status" value="1"/>
</dbReference>
<comment type="similarity">
    <text evidence="1">Belongs to the AfsR/DnrI/RedD regulatory family.</text>
</comment>
<dbReference type="AlphaFoldDB" id="A0A841BEU2"/>
<gene>
    <name evidence="8" type="ORF">HDA45_007607</name>
</gene>
<dbReference type="Gene3D" id="1.10.10.10">
    <property type="entry name" value="Winged helix-like DNA-binding domain superfamily/Winged helix DNA-binding domain"/>
    <property type="match status" value="1"/>
</dbReference>
<evidence type="ECO:0000313" key="8">
    <source>
        <dbReference type="EMBL" id="MBB5857520.1"/>
    </source>
</evidence>
<dbReference type="Gene3D" id="3.40.50.300">
    <property type="entry name" value="P-loop containing nucleotide triphosphate hydrolases"/>
    <property type="match status" value="1"/>
</dbReference>
<sequence length="771" mass="83718">MLGPLEVLAEERQVALGGIKQRGTLGFLLLNANRVAATSQLMKALWPVETPMSARKILQNAVWGLRSLLTPSIHDVREPELLTQAPGYMLRVDPETVDLYRFQRMVAAGRVGLASGNAEQASAVLRDALALWRGPALADLVEAGAAWPELTAVQNARLDALEDYFDAELGCGRHHEILRELETTVETEPLRERACGQLMRTLYLCGRQADALSVYARVRTQLIDELGLEPGRKLQVLQHSILTHDPSLGSTGPVLPDTRERIEALPVSRPEPEPEPVLAGEPEPVENSDATERQPVSVIVVRTQLSPQGSEVAPEDVDEAFECMSTTIREEAEARGGAVVASFGSISMVVFGPADASDTAVRAVKSAIAIRERLRVSSMLAARTTPVVRGLAVHVAVATGKARVRYQNGETDVPAVVNGALLDQCQAMLNDVPDDEILVCDSTRLSTQSVVNYHSMTDARTGWQVGEPWPEYLGYQDVVPLVDRDSELDLLRGVLNRAIHRNRCHMVTVIGDPGIGKTRLVREFAKRYGGPQGVARFLIGRAPLGPGGSPLAVQADILAGYCGVKPGDDRSAVREKVQAALQQLVLDDGEVQWLMSGLVPLAELAAAGDDRRVASSGDAADTLQMWQRFLALVAKDTPLVVVVEDLHRCDRTIRQWVRQLAQPTQQGVPMMIVATALPELLGLNPDWGSGAQSVTIKLEPLSDDAIDKLAESLTDMMDSELERLVSGYCGNQYGEVGPVADNRREYLRLLLGHGAKQTAGEDESRVPAPRR</sequence>
<dbReference type="Proteomes" id="UP000580861">
    <property type="component" value="Unassembled WGS sequence"/>
</dbReference>
<evidence type="ECO:0000259" key="7">
    <source>
        <dbReference type="SMART" id="SM01043"/>
    </source>
</evidence>
<dbReference type="SMART" id="SM01043">
    <property type="entry name" value="BTAD"/>
    <property type="match status" value="1"/>
</dbReference>
<evidence type="ECO:0000256" key="2">
    <source>
        <dbReference type="ARBA" id="ARBA00023015"/>
    </source>
</evidence>
<dbReference type="PANTHER" id="PTHR35807">
    <property type="entry name" value="TRANSCRIPTIONAL REGULATOR REDD-RELATED"/>
    <property type="match status" value="1"/>
</dbReference>
<dbReference type="GO" id="GO:0006355">
    <property type="term" value="P:regulation of DNA-templated transcription"/>
    <property type="evidence" value="ECO:0007669"/>
    <property type="project" value="InterPro"/>
</dbReference>
<dbReference type="GO" id="GO:0003677">
    <property type="term" value="F:DNA binding"/>
    <property type="evidence" value="ECO:0007669"/>
    <property type="project" value="UniProtKB-KW"/>
</dbReference>
<evidence type="ECO:0000256" key="1">
    <source>
        <dbReference type="ARBA" id="ARBA00005820"/>
    </source>
</evidence>
<keyword evidence="9" id="KW-1185">Reference proteome</keyword>
<feature type="domain" description="Bacterial transcriptional activator" evidence="7">
    <location>
        <begin position="97"/>
        <end position="242"/>
    </location>
</feature>
<dbReference type="SUPFAM" id="SSF46894">
    <property type="entry name" value="C-terminal effector domain of the bipartite response regulators"/>
    <property type="match status" value="1"/>
</dbReference>
<keyword evidence="3 8" id="KW-0238">DNA-binding</keyword>
<evidence type="ECO:0000256" key="5">
    <source>
        <dbReference type="SAM" id="MobiDB-lite"/>
    </source>
</evidence>
<keyword evidence="2" id="KW-0805">Transcription regulation</keyword>
<dbReference type="InterPro" id="IPR036388">
    <property type="entry name" value="WH-like_DNA-bd_sf"/>
</dbReference>
<dbReference type="Gene3D" id="1.25.40.10">
    <property type="entry name" value="Tetratricopeptide repeat domain"/>
    <property type="match status" value="1"/>
</dbReference>
<dbReference type="InterPro" id="IPR027417">
    <property type="entry name" value="P-loop_NTPase"/>
</dbReference>
<dbReference type="PANTHER" id="PTHR35807:SF1">
    <property type="entry name" value="TRANSCRIPTIONAL REGULATOR REDD"/>
    <property type="match status" value="1"/>
</dbReference>
<dbReference type="CDD" id="cd15831">
    <property type="entry name" value="BTAD"/>
    <property type="match status" value="1"/>
</dbReference>
<evidence type="ECO:0000256" key="3">
    <source>
        <dbReference type="ARBA" id="ARBA00023125"/>
    </source>
</evidence>
<dbReference type="RefSeq" id="WP_184903714.1">
    <property type="nucleotide sequence ID" value="NZ_JACHMX010000001.1"/>
</dbReference>
<organism evidence="8 9">
    <name type="scientific">Amycolatopsis umgeniensis</name>
    <dbReference type="NCBI Taxonomy" id="336628"/>
    <lineage>
        <taxon>Bacteria</taxon>
        <taxon>Bacillati</taxon>
        <taxon>Actinomycetota</taxon>
        <taxon>Actinomycetes</taxon>
        <taxon>Pseudonocardiales</taxon>
        <taxon>Pseudonocardiaceae</taxon>
        <taxon>Amycolatopsis</taxon>
    </lineage>
</organism>
<dbReference type="InterPro" id="IPR029787">
    <property type="entry name" value="Nucleotide_cyclase"/>
</dbReference>
<dbReference type="Gene3D" id="3.30.70.1230">
    <property type="entry name" value="Nucleotide cyclase"/>
    <property type="match status" value="1"/>
</dbReference>
<dbReference type="EMBL" id="JACHMX010000001">
    <property type="protein sequence ID" value="MBB5857520.1"/>
    <property type="molecule type" value="Genomic_DNA"/>
</dbReference>
<dbReference type="InterPro" id="IPR041664">
    <property type="entry name" value="AAA_16"/>
</dbReference>
<dbReference type="SMART" id="SM00862">
    <property type="entry name" value="Trans_reg_C"/>
    <property type="match status" value="1"/>
</dbReference>
<dbReference type="Pfam" id="PF03704">
    <property type="entry name" value="BTAD"/>
    <property type="match status" value="1"/>
</dbReference>
<accession>A0A841BEU2</accession>
<dbReference type="GO" id="GO:0000160">
    <property type="term" value="P:phosphorelay signal transduction system"/>
    <property type="evidence" value="ECO:0007669"/>
    <property type="project" value="InterPro"/>
</dbReference>
<dbReference type="InterPro" id="IPR011990">
    <property type="entry name" value="TPR-like_helical_dom_sf"/>
</dbReference>
<dbReference type="SUPFAM" id="SSF52540">
    <property type="entry name" value="P-loop containing nucleoside triphosphate hydrolases"/>
    <property type="match status" value="1"/>
</dbReference>
<dbReference type="InterPro" id="IPR001867">
    <property type="entry name" value="OmpR/PhoB-type_DNA-bd"/>
</dbReference>
<keyword evidence="4" id="KW-0804">Transcription</keyword>
<feature type="domain" description="OmpR/PhoB-type" evidence="6">
    <location>
        <begin position="11"/>
        <end position="90"/>
    </location>
</feature>
<protein>
    <submittedName>
        <fullName evidence="8">DNA-binding SARP family transcriptional activator</fullName>
    </submittedName>
</protein>
<dbReference type="SUPFAM" id="SSF55073">
    <property type="entry name" value="Nucleotide cyclase"/>
    <property type="match status" value="1"/>
</dbReference>
<dbReference type="InterPro" id="IPR005158">
    <property type="entry name" value="BTAD"/>
</dbReference>
<evidence type="ECO:0000313" key="9">
    <source>
        <dbReference type="Proteomes" id="UP000580861"/>
    </source>
</evidence>
<dbReference type="Pfam" id="PF13191">
    <property type="entry name" value="AAA_16"/>
    <property type="match status" value="1"/>
</dbReference>